<feature type="compositionally biased region" description="Polar residues" evidence="2">
    <location>
        <begin position="417"/>
        <end position="458"/>
    </location>
</feature>
<gene>
    <name evidence="4" type="ORF">ZT3D7_G11465</name>
</gene>
<evidence type="ECO:0000256" key="1">
    <source>
        <dbReference type="ARBA" id="ARBA00023242"/>
    </source>
</evidence>
<organism evidence="4 5">
    <name type="scientific">Zymoseptoria tritici (strain ST99CH_3D7)</name>
    <dbReference type="NCBI Taxonomy" id="1276538"/>
    <lineage>
        <taxon>Eukaryota</taxon>
        <taxon>Fungi</taxon>
        <taxon>Dikarya</taxon>
        <taxon>Ascomycota</taxon>
        <taxon>Pezizomycotina</taxon>
        <taxon>Dothideomycetes</taxon>
        <taxon>Dothideomycetidae</taxon>
        <taxon>Mycosphaerellales</taxon>
        <taxon>Mycosphaerellaceae</taxon>
        <taxon>Zymoseptoria</taxon>
    </lineage>
</organism>
<dbReference type="PROSITE" id="PS50048">
    <property type="entry name" value="ZN2_CY6_FUNGAL_2"/>
    <property type="match status" value="1"/>
</dbReference>
<accession>A0A1X7S9V1</accession>
<dbReference type="GO" id="GO:0000981">
    <property type="term" value="F:DNA-binding transcription factor activity, RNA polymerase II-specific"/>
    <property type="evidence" value="ECO:0007669"/>
    <property type="project" value="InterPro"/>
</dbReference>
<dbReference type="Proteomes" id="UP000215127">
    <property type="component" value="Chromosome 13"/>
</dbReference>
<feature type="domain" description="Zn(2)-C6 fungal-type" evidence="3">
    <location>
        <begin position="475"/>
        <end position="503"/>
    </location>
</feature>
<dbReference type="GO" id="GO:0008270">
    <property type="term" value="F:zinc ion binding"/>
    <property type="evidence" value="ECO:0007669"/>
    <property type="project" value="InterPro"/>
</dbReference>
<protein>
    <recommendedName>
        <fullName evidence="3">Zn(2)-C6 fungal-type domain-containing protein</fullName>
    </recommendedName>
</protein>
<sequence>MPSQEEAHSTSTHPGELTIPLSTTGLSELIRRAAITLNQLGNPDGEANPEHQTCTLNIPISISLKGPAKFPTYEIRLGDILEGLLKLDNLDLTVQNHQILHGINLADWHEALSSMTLDETKHLLSGPEAPTVNQLLGSLPSVTGEWRPGVYLEALRPVEVVVLDTDDTDESISADADDSPADQTVDTKEFVYIGSGSKVALGIEVRCQEHSRPTYRASEMKKKTCFHYELVDQKGRPRTQSFRKLAVTSFRTKAASDVNGTRALCILQEAVMASWLRSYATHTVKRNQAFVNLGPWTSAPYLGSNCTPPLRQDSQITLFDAKALTPEEWTIRHRQQTRNWRADMDANQKARQTDYNELYNRKIAVPRNQMRARGLSEDEIADFVQEKLDEIHEELPDRKKGSNRRRRPEDIRAEAPSTASSSKRGKTNSADGNGTATLGGQTSSVLPTSVKQTTSTNLVPATQTGSRWYCPRGTRCQRCKEKKERCDGGQPCARCAKSGSVCVPQS</sequence>
<dbReference type="AlphaFoldDB" id="A0A1X7S9V1"/>
<keyword evidence="1" id="KW-0539">Nucleus</keyword>
<dbReference type="CDD" id="cd00067">
    <property type="entry name" value="GAL4"/>
    <property type="match status" value="1"/>
</dbReference>
<dbReference type="InterPro" id="IPR001138">
    <property type="entry name" value="Zn2Cys6_DnaBD"/>
</dbReference>
<evidence type="ECO:0000256" key="2">
    <source>
        <dbReference type="SAM" id="MobiDB-lite"/>
    </source>
</evidence>
<name>A0A1X7S9V1_ZYMT9</name>
<dbReference type="EMBL" id="LT853704">
    <property type="protein sequence ID" value="SMQ56310.1"/>
    <property type="molecule type" value="Genomic_DNA"/>
</dbReference>
<dbReference type="Gene3D" id="4.10.240.10">
    <property type="entry name" value="Zn(2)-C6 fungal-type DNA-binding domain"/>
    <property type="match status" value="1"/>
</dbReference>
<dbReference type="SUPFAM" id="SSF57701">
    <property type="entry name" value="Zn2/Cys6 DNA-binding domain"/>
    <property type="match status" value="1"/>
</dbReference>
<feature type="region of interest" description="Disordered" evidence="2">
    <location>
        <begin position="392"/>
        <end position="458"/>
    </location>
</feature>
<evidence type="ECO:0000313" key="5">
    <source>
        <dbReference type="Proteomes" id="UP000215127"/>
    </source>
</evidence>
<proteinExistence type="predicted"/>
<reference evidence="4 5" key="1">
    <citation type="submission" date="2016-06" db="EMBL/GenBank/DDBJ databases">
        <authorList>
            <person name="Kjaerup R.B."/>
            <person name="Dalgaard T.S."/>
            <person name="Juul-Madsen H.R."/>
        </authorList>
    </citation>
    <scope>NUCLEOTIDE SEQUENCE [LARGE SCALE GENOMIC DNA]</scope>
</reference>
<evidence type="ECO:0000313" key="4">
    <source>
        <dbReference type="EMBL" id="SMQ56310.1"/>
    </source>
</evidence>
<dbReference type="Pfam" id="PF00172">
    <property type="entry name" value="Zn_clus"/>
    <property type="match status" value="1"/>
</dbReference>
<keyword evidence="5" id="KW-1185">Reference proteome</keyword>
<evidence type="ECO:0000259" key="3">
    <source>
        <dbReference type="PROSITE" id="PS50048"/>
    </source>
</evidence>
<dbReference type="InterPro" id="IPR036864">
    <property type="entry name" value="Zn2-C6_fun-type_DNA-bd_sf"/>
</dbReference>